<keyword evidence="9" id="KW-0732">Signal</keyword>
<evidence type="ECO:0000256" key="9">
    <source>
        <dbReference type="SAM" id="SignalP"/>
    </source>
</evidence>
<evidence type="ECO:0000256" key="7">
    <source>
        <dbReference type="ARBA" id="ARBA00023136"/>
    </source>
</evidence>
<organism evidence="11 12">
    <name type="scientific">Necator americanus</name>
    <name type="common">Human hookworm</name>
    <dbReference type="NCBI Taxonomy" id="51031"/>
    <lineage>
        <taxon>Eukaryota</taxon>
        <taxon>Metazoa</taxon>
        <taxon>Ecdysozoa</taxon>
        <taxon>Nematoda</taxon>
        <taxon>Chromadorea</taxon>
        <taxon>Rhabditida</taxon>
        <taxon>Rhabditina</taxon>
        <taxon>Rhabditomorpha</taxon>
        <taxon>Strongyloidea</taxon>
        <taxon>Ancylostomatidae</taxon>
        <taxon>Bunostominae</taxon>
        <taxon>Necator</taxon>
    </lineage>
</organism>
<feature type="domain" description="Cadherin" evidence="10">
    <location>
        <begin position="163"/>
        <end position="236"/>
    </location>
</feature>
<evidence type="ECO:0000256" key="1">
    <source>
        <dbReference type="ARBA" id="ARBA00004370"/>
    </source>
</evidence>
<dbReference type="CDD" id="cd11304">
    <property type="entry name" value="Cadherin_repeat"/>
    <property type="match status" value="1"/>
</dbReference>
<dbReference type="OrthoDB" id="5855789at2759"/>
<dbReference type="PROSITE" id="PS50268">
    <property type="entry name" value="CADHERIN_2"/>
    <property type="match status" value="1"/>
</dbReference>
<keyword evidence="2" id="KW-0812">Transmembrane</keyword>
<evidence type="ECO:0000256" key="2">
    <source>
        <dbReference type="ARBA" id="ARBA00022692"/>
    </source>
</evidence>
<dbReference type="STRING" id="51031.W2TE82"/>
<dbReference type="PANTHER" id="PTHR24025">
    <property type="entry name" value="DESMOGLEIN FAMILY MEMBER"/>
    <property type="match status" value="1"/>
</dbReference>
<keyword evidence="4 8" id="KW-0106">Calcium</keyword>
<evidence type="ECO:0000256" key="5">
    <source>
        <dbReference type="ARBA" id="ARBA00022889"/>
    </source>
</evidence>
<protein>
    <recommendedName>
        <fullName evidence="10">Cadherin domain-containing protein</fullName>
    </recommendedName>
</protein>
<evidence type="ECO:0000313" key="12">
    <source>
        <dbReference type="Proteomes" id="UP000053676"/>
    </source>
</evidence>
<accession>W2TE82</accession>
<reference evidence="12" key="1">
    <citation type="journal article" date="2014" name="Nat. Genet.">
        <title>Genome of the human hookworm Necator americanus.</title>
        <authorList>
            <person name="Tang Y.T."/>
            <person name="Gao X."/>
            <person name="Rosa B.A."/>
            <person name="Abubucker S."/>
            <person name="Hallsworth-Pepin K."/>
            <person name="Martin J."/>
            <person name="Tyagi R."/>
            <person name="Heizer E."/>
            <person name="Zhang X."/>
            <person name="Bhonagiri-Palsikar V."/>
            <person name="Minx P."/>
            <person name="Warren W.C."/>
            <person name="Wang Q."/>
            <person name="Zhan B."/>
            <person name="Hotez P.J."/>
            <person name="Sternberg P.W."/>
            <person name="Dougall A."/>
            <person name="Gaze S.T."/>
            <person name="Mulvenna J."/>
            <person name="Sotillo J."/>
            <person name="Ranganathan S."/>
            <person name="Rabelo E.M."/>
            <person name="Wilson R.K."/>
            <person name="Felgner P.L."/>
            <person name="Bethony J."/>
            <person name="Hawdon J.M."/>
            <person name="Gasser R.B."/>
            <person name="Loukas A."/>
            <person name="Mitreva M."/>
        </authorList>
    </citation>
    <scope>NUCLEOTIDE SEQUENCE [LARGE SCALE GENOMIC DNA]</scope>
</reference>
<evidence type="ECO:0000256" key="8">
    <source>
        <dbReference type="PROSITE-ProRule" id="PRU00043"/>
    </source>
</evidence>
<keyword evidence="6" id="KW-1133">Transmembrane helix</keyword>
<keyword evidence="12" id="KW-1185">Reference proteome</keyword>
<feature type="chain" id="PRO_5004825044" description="Cadherin domain-containing protein" evidence="9">
    <location>
        <begin position="26"/>
        <end position="236"/>
    </location>
</feature>
<dbReference type="SUPFAM" id="SSF49313">
    <property type="entry name" value="Cadherin-like"/>
    <property type="match status" value="1"/>
</dbReference>
<gene>
    <name evidence="11" type="ORF">NECAME_09904</name>
</gene>
<dbReference type="InterPro" id="IPR002126">
    <property type="entry name" value="Cadherin-like_dom"/>
</dbReference>
<comment type="subcellular location">
    <subcellularLocation>
        <location evidence="1">Membrane</location>
    </subcellularLocation>
</comment>
<evidence type="ECO:0000256" key="4">
    <source>
        <dbReference type="ARBA" id="ARBA00022837"/>
    </source>
</evidence>
<dbReference type="KEGG" id="nai:NECAME_09904"/>
<evidence type="ECO:0000256" key="6">
    <source>
        <dbReference type="ARBA" id="ARBA00022989"/>
    </source>
</evidence>
<dbReference type="InterPro" id="IPR050971">
    <property type="entry name" value="Cadherin-domain_protein"/>
</dbReference>
<evidence type="ECO:0000256" key="3">
    <source>
        <dbReference type="ARBA" id="ARBA00022737"/>
    </source>
</evidence>
<keyword evidence="7" id="KW-0472">Membrane</keyword>
<keyword evidence="3" id="KW-0677">Repeat</keyword>
<dbReference type="GO" id="GO:0005911">
    <property type="term" value="C:cell-cell junction"/>
    <property type="evidence" value="ECO:0007669"/>
    <property type="project" value="TreeGrafter"/>
</dbReference>
<sequence length="236" mass="26986">MSWPPNSRHLLLLLLLIAAERAVFARRDLRRQIPFVFTAKLYNVSLEENAPGTEFARSSDHVPIGVPLPHSDATVKFKIVEGDRQHHFKAHSRQVGDFVFLRIRQKDRMDTPLNRELKVPGRLIPQQTNVTISAGQEHPSSGMVNTTANIKIEVGQPHSIVFEDAMLSFNVNESSPVGYVIGRVSASAMYKMDERNIRYYLEMRENFTVPFEVSEKSGIIRLSQELDYEAQREYSF</sequence>
<dbReference type="EMBL" id="KI659564">
    <property type="protein sequence ID" value="ETN79302.1"/>
    <property type="molecule type" value="Genomic_DNA"/>
</dbReference>
<evidence type="ECO:0000313" key="11">
    <source>
        <dbReference type="EMBL" id="ETN79302.1"/>
    </source>
</evidence>
<dbReference type="Gene3D" id="2.60.40.60">
    <property type="entry name" value="Cadherins"/>
    <property type="match status" value="1"/>
</dbReference>
<dbReference type="InterPro" id="IPR015919">
    <property type="entry name" value="Cadherin-like_sf"/>
</dbReference>
<dbReference type="PRINTS" id="PR00205">
    <property type="entry name" value="CADHERIN"/>
</dbReference>
<dbReference type="AlphaFoldDB" id="W2TE82"/>
<proteinExistence type="predicted"/>
<dbReference type="PANTHER" id="PTHR24025:SF23">
    <property type="entry name" value="NEURAL-CADHERIN"/>
    <property type="match status" value="1"/>
</dbReference>
<dbReference type="GO" id="GO:0007156">
    <property type="term" value="P:homophilic cell adhesion via plasma membrane adhesion molecules"/>
    <property type="evidence" value="ECO:0007669"/>
    <property type="project" value="InterPro"/>
</dbReference>
<name>W2TE82_NECAM</name>
<dbReference type="GO" id="GO:0016020">
    <property type="term" value="C:membrane"/>
    <property type="evidence" value="ECO:0007669"/>
    <property type="project" value="UniProtKB-SubCell"/>
</dbReference>
<feature type="non-terminal residue" evidence="11">
    <location>
        <position position="236"/>
    </location>
</feature>
<evidence type="ECO:0000259" key="10">
    <source>
        <dbReference type="PROSITE" id="PS50268"/>
    </source>
</evidence>
<keyword evidence="5" id="KW-0130">Cell adhesion</keyword>
<dbReference type="GO" id="GO:0005509">
    <property type="term" value="F:calcium ion binding"/>
    <property type="evidence" value="ECO:0007669"/>
    <property type="project" value="UniProtKB-UniRule"/>
</dbReference>
<dbReference type="OMA" id="YYLEMRE"/>
<dbReference type="Proteomes" id="UP000053676">
    <property type="component" value="Unassembled WGS sequence"/>
</dbReference>
<feature type="signal peptide" evidence="9">
    <location>
        <begin position="1"/>
        <end position="25"/>
    </location>
</feature>